<reference evidence="2 3" key="1">
    <citation type="submission" date="2017-12" db="EMBL/GenBank/DDBJ databases">
        <title>Comparative genomics of Botrytis spp.</title>
        <authorList>
            <person name="Valero-Jimenez C.A."/>
            <person name="Tapia P."/>
            <person name="Veloso J."/>
            <person name="Silva-Moreno E."/>
            <person name="Staats M."/>
            <person name="Valdes J.H."/>
            <person name="Van Kan J.A.L."/>
        </authorList>
    </citation>
    <scope>NUCLEOTIDE SEQUENCE [LARGE SCALE GENOMIC DNA]</scope>
    <source>
        <strain evidence="2 3">Bt9001</strain>
    </source>
</reference>
<evidence type="ECO:0000313" key="2">
    <source>
        <dbReference type="EMBL" id="TGO10793.1"/>
    </source>
</evidence>
<dbReference type="EMBL" id="PQXH01000125">
    <property type="protein sequence ID" value="TGO10793.1"/>
    <property type="molecule type" value="Genomic_DNA"/>
</dbReference>
<sequence>MALLSGILLNKLGEAMNAEFETLNKEIVDLKQSVLELQYENAQLKKKLVDVDEGATCSRAKRIKIDHSIDCRMSRGNFDNDSSSFPPTPPIISNSPNYMASSQLPNKLSPSNNVFAIQVDATLNKLHPTEQYNPVHQSPATKTLAFKSAKEVRRNHEQLEVRKKMIRSAWIHDRQPSWEELAEMEENMDEDVNEEHDV</sequence>
<dbReference type="AlphaFoldDB" id="A0A4Z1EK86"/>
<accession>A0A4Z1EK86</accession>
<dbReference type="Proteomes" id="UP000297777">
    <property type="component" value="Unassembled WGS sequence"/>
</dbReference>
<protein>
    <submittedName>
        <fullName evidence="2">Uncharacterized protein</fullName>
    </submittedName>
</protein>
<comment type="caution">
    <text evidence="2">The sequence shown here is derived from an EMBL/GenBank/DDBJ whole genome shotgun (WGS) entry which is preliminary data.</text>
</comment>
<keyword evidence="3" id="KW-1185">Reference proteome</keyword>
<evidence type="ECO:0000256" key="1">
    <source>
        <dbReference type="SAM" id="Coils"/>
    </source>
</evidence>
<name>A0A4Z1EK86_9HELO</name>
<organism evidence="2 3">
    <name type="scientific">Botrytis tulipae</name>
    <dbReference type="NCBI Taxonomy" id="87230"/>
    <lineage>
        <taxon>Eukaryota</taxon>
        <taxon>Fungi</taxon>
        <taxon>Dikarya</taxon>
        <taxon>Ascomycota</taxon>
        <taxon>Pezizomycotina</taxon>
        <taxon>Leotiomycetes</taxon>
        <taxon>Helotiales</taxon>
        <taxon>Sclerotiniaceae</taxon>
        <taxon>Botrytis</taxon>
    </lineage>
</organism>
<gene>
    <name evidence="2" type="ORF">BTUL_0125g00060</name>
</gene>
<evidence type="ECO:0000313" key="3">
    <source>
        <dbReference type="Proteomes" id="UP000297777"/>
    </source>
</evidence>
<proteinExistence type="predicted"/>
<feature type="coiled-coil region" evidence="1">
    <location>
        <begin position="20"/>
        <end position="47"/>
    </location>
</feature>
<keyword evidence="1" id="KW-0175">Coiled coil</keyword>